<comment type="caution">
    <text evidence="1">The sequence shown here is derived from an EMBL/GenBank/DDBJ whole genome shotgun (WGS) entry which is preliminary data.</text>
</comment>
<name>X1Q6Q6_9ZZZZ</name>
<protein>
    <submittedName>
        <fullName evidence="1">Uncharacterized protein</fullName>
    </submittedName>
</protein>
<accession>X1Q6Q6</accession>
<proteinExistence type="predicted"/>
<sequence length="91" mass="9801">MSKNRKLLGNYGASGLLEDAAIGYFGTQVVMQMGYPMESAMPMTRVIQGAAGHALGRRGKGRLAYAVIDLIDVYLIKQGALLPGINLKAWM</sequence>
<organism evidence="1">
    <name type="scientific">marine sediment metagenome</name>
    <dbReference type="NCBI Taxonomy" id="412755"/>
    <lineage>
        <taxon>unclassified sequences</taxon>
        <taxon>metagenomes</taxon>
        <taxon>ecological metagenomes</taxon>
    </lineage>
</organism>
<dbReference type="EMBL" id="BARW01001818">
    <property type="protein sequence ID" value="GAI64187.1"/>
    <property type="molecule type" value="Genomic_DNA"/>
</dbReference>
<reference evidence="1" key="1">
    <citation type="journal article" date="2014" name="Front. Microbiol.">
        <title>High frequency of phylogenetically diverse reductive dehalogenase-homologous genes in deep subseafloor sedimentary metagenomes.</title>
        <authorList>
            <person name="Kawai M."/>
            <person name="Futagami T."/>
            <person name="Toyoda A."/>
            <person name="Takaki Y."/>
            <person name="Nishi S."/>
            <person name="Hori S."/>
            <person name="Arai W."/>
            <person name="Tsubouchi T."/>
            <person name="Morono Y."/>
            <person name="Uchiyama I."/>
            <person name="Ito T."/>
            <person name="Fujiyama A."/>
            <person name="Inagaki F."/>
            <person name="Takami H."/>
        </authorList>
    </citation>
    <scope>NUCLEOTIDE SEQUENCE</scope>
    <source>
        <strain evidence="1">Expedition CK06-06</strain>
    </source>
</reference>
<dbReference type="AlphaFoldDB" id="X1Q6Q6"/>
<evidence type="ECO:0000313" key="1">
    <source>
        <dbReference type="EMBL" id="GAI64187.1"/>
    </source>
</evidence>
<gene>
    <name evidence="1" type="ORF">S12H4_05471</name>
</gene>